<accession>W7Y5W0</accession>
<evidence type="ECO:0000259" key="2">
    <source>
        <dbReference type="Pfam" id="PF00582"/>
    </source>
</evidence>
<dbReference type="eggNOG" id="COG0589">
    <property type="taxonomic scope" value="Bacteria"/>
</dbReference>
<comment type="similarity">
    <text evidence="1">Belongs to the universal stress protein A family.</text>
</comment>
<dbReference type="AlphaFoldDB" id="W7Y5W0"/>
<comment type="caution">
    <text evidence="3">The sequence shown here is derived from an EMBL/GenBank/DDBJ whole genome shotgun (WGS) entry which is preliminary data.</text>
</comment>
<protein>
    <submittedName>
        <fullName evidence="3">Universal stress protein family protein</fullName>
    </submittedName>
</protein>
<dbReference type="Gene3D" id="3.40.50.12370">
    <property type="match status" value="1"/>
</dbReference>
<gene>
    <name evidence="3" type="ORF">JCM21142_52204</name>
</gene>
<organism evidence="3 4">
    <name type="scientific">Saccharicrinis fermentans DSM 9555 = JCM 21142</name>
    <dbReference type="NCBI Taxonomy" id="869213"/>
    <lineage>
        <taxon>Bacteria</taxon>
        <taxon>Pseudomonadati</taxon>
        <taxon>Bacteroidota</taxon>
        <taxon>Bacteroidia</taxon>
        <taxon>Marinilabiliales</taxon>
        <taxon>Marinilabiliaceae</taxon>
        <taxon>Saccharicrinis</taxon>
    </lineage>
</organism>
<reference evidence="3 4" key="1">
    <citation type="journal article" date="2014" name="Genome Announc.">
        <title>Draft Genome Sequence of Cytophaga fermentans JCM 21142T, a Facultative Anaerobe Isolated from Marine Mud.</title>
        <authorList>
            <person name="Starns D."/>
            <person name="Oshima K."/>
            <person name="Suda W."/>
            <person name="Iino T."/>
            <person name="Yuki M."/>
            <person name="Inoue J."/>
            <person name="Kitamura K."/>
            <person name="Iida T."/>
            <person name="Darby A."/>
            <person name="Hattori M."/>
            <person name="Ohkuma M."/>
        </authorList>
    </citation>
    <scope>NUCLEOTIDE SEQUENCE [LARGE SCALE GENOMIC DNA]</scope>
    <source>
        <strain evidence="3 4">JCM 21142</strain>
    </source>
</reference>
<dbReference type="InterPro" id="IPR006016">
    <property type="entry name" value="UspA"/>
</dbReference>
<dbReference type="InterPro" id="IPR006015">
    <property type="entry name" value="Universal_stress_UspA"/>
</dbReference>
<dbReference type="OrthoDB" id="1522603at2"/>
<dbReference type="EMBL" id="BAMD01000025">
    <property type="protein sequence ID" value="GAF03527.1"/>
    <property type="molecule type" value="Genomic_DNA"/>
</dbReference>
<dbReference type="Proteomes" id="UP000019402">
    <property type="component" value="Unassembled WGS sequence"/>
</dbReference>
<keyword evidence="4" id="KW-1185">Reference proteome</keyword>
<dbReference type="SUPFAM" id="SSF52402">
    <property type="entry name" value="Adenine nucleotide alpha hydrolases-like"/>
    <property type="match status" value="2"/>
</dbReference>
<dbReference type="PRINTS" id="PR01438">
    <property type="entry name" value="UNVRSLSTRESS"/>
</dbReference>
<proteinExistence type="inferred from homology"/>
<dbReference type="CDD" id="cd00293">
    <property type="entry name" value="USP-like"/>
    <property type="match status" value="1"/>
</dbReference>
<dbReference type="PANTHER" id="PTHR46268">
    <property type="entry name" value="STRESS RESPONSE PROTEIN NHAX"/>
    <property type="match status" value="1"/>
</dbReference>
<evidence type="ECO:0000313" key="3">
    <source>
        <dbReference type="EMBL" id="GAF03527.1"/>
    </source>
</evidence>
<feature type="domain" description="UspA" evidence="2">
    <location>
        <begin position="3"/>
        <end position="142"/>
    </location>
</feature>
<dbReference type="Pfam" id="PF00582">
    <property type="entry name" value="Usp"/>
    <property type="match status" value="1"/>
</dbReference>
<dbReference type="PANTHER" id="PTHR46268:SF6">
    <property type="entry name" value="UNIVERSAL STRESS PROTEIN UP12"/>
    <property type="match status" value="1"/>
</dbReference>
<evidence type="ECO:0000313" key="4">
    <source>
        <dbReference type="Proteomes" id="UP000019402"/>
    </source>
</evidence>
<evidence type="ECO:0000256" key="1">
    <source>
        <dbReference type="ARBA" id="ARBA00008791"/>
    </source>
</evidence>
<dbReference type="STRING" id="869213.GCA_000517085_03657"/>
<sequence>MIKFLIPVNFATHTLNAIEYCSALAEHLGGEITLLYCYTDLLSGSENEESAPDILSKDEALTELDKLKTSIFHKIQHNGQIQINLKVLDGYPEDTIPLFCEKYQPELIVMGTKSKGETIKELLGSVTLDVIKKSTFPVMVVPNNYIFNPQQLTNILFITDFAKCQYASLHKLVQLVGAFKTRIHNVQYCPSGKEKVDAEQLKEYSEYCKTTYRNQNMICDYICGQDMLAASNEYILNNHIDLMAITRNKRNFIAKMIHPGQTRKILFNAEIPTLFFQQ</sequence>
<dbReference type="RefSeq" id="WP_027473035.1">
    <property type="nucleotide sequence ID" value="NZ_BAMD01000025.1"/>
</dbReference>
<name>W7Y5W0_9BACT</name>